<evidence type="ECO:0000313" key="10">
    <source>
        <dbReference type="Proteomes" id="UP000279833"/>
    </source>
</evidence>
<keyword evidence="5" id="KW-0677">Repeat</keyword>
<dbReference type="WBParaSite" id="SCUD_0000828701-mRNA-1">
    <property type="protein sequence ID" value="SCUD_0000828701-mRNA-1"/>
    <property type="gene ID" value="SCUD_0000828701"/>
</dbReference>
<evidence type="ECO:0000256" key="6">
    <source>
        <dbReference type="ARBA" id="ARBA00023163"/>
    </source>
</evidence>
<dbReference type="SMART" id="SM00320">
    <property type="entry name" value="WD40"/>
    <property type="match status" value="3"/>
</dbReference>
<dbReference type="Pfam" id="PF00400">
    <property type="entry name" value="WD40"/>
    <property type="match status" value="2"/>
</dbReference>
<dbReference type="AlphaFoldDB" id="A0A183JZX9"/>
<keyword evidence="3" id="KW-0698">rRNA processing</keyword>
<comment type="subcellular location">
    <subcellularLocation>
        <location evidence="1">Nucleus</location>
        <location evidence="1">Nucleolus</location>
    </subcellularLocation>
</comment>
<evidence type="ECO:0000256" key="8">
    <source>
        <dbReference type="PROSITE-ProRule" id="PRU00221"/>
    </source>
</evidence>
<dbReference type="SUPFAM" id="SSF50978">
    <property type="entry name" value="WD40 repeat-like"/>
    <property type="match status" value="1"/>
</dbReference>
<organism evidence="11">
    <name type="scientific">Schistosoma curassoni</name>
    <dbReference type="NCBI Taxonomy" id="6186"/>
    <lineage>
        <taxon>Eukaryota</taxon>
        <taxon>Metazoa</taxon>
        <taxon>Spiralia</taxon>
        <taxon>Lophotrochozoa</taxon>
        <taxon>Platyhelminthes</taxon>
        <taxon>Trematoda</taxon>
        <taxon>Digenea</taxon>
        <taxon>Strigeidida</taxon>
        <taxon>Schistosomatoidea</taxon>
        <taxon>Schistosomatidae</taxon>
        <taxon>Schistosoma</taxon>
    </lineage>
</organism>
<dbReference type="PANTHER" id="PTHR44215:SF1">
    <property type="entry name" value="WD REPEAT-CONTAINING PROTEIN 75"/>
    <property type="match status" value="1"/>
</dbReference>
<dbReference type="GO" id="GO:0003723">
    <property type="term" value="F:RNA binding"/>
    <property type="evidence" value="ECO:0007669"/>
    <property type="project" value="InterPro"/>
</dbReference>
<evidence type="ECO:0000313" key="9">
    <source>
        <dbReference type="EMBL" id="VDP30001.1"/>
    </source>
</evidence>
<reference evidence="9 10" key="2">
    <citation type="submission" date="2018-11" db="EMBL/GenBank/DDBJ databases">
        <authorList>
            <consortium name="Pathogen Informatics"/>
        </authorList>
    </citation>
    <scope>NUCLEOTIDE SEQUENCE [LARGE SCALE GENOMIC DNA]</scope>
    <source>
        <strain evidence="9">Dakar</strain>
        <strain evidence="10">Dakar, Senegal</strain>
    </source>
</reference>
<evidence type="ECO:0000256" key="4">
    <source>
        <dbReference type="ARBA" id="ARBA00022574"/>
    </source>
</evidence>
<dbReference type="InterPro" id="IPR001680">
    <property type="entry name" value="WD40_rpt"/>
</dbReference>
<accession>A0A183JZX9</accession>
<evidence type="ECO:0000313" key="11">
    <source>
        <dbReference type="WBParaSite" id="SCUD_0000828701-mRNA-1"/>
    </source>
</evidence>
<dbReference type="InterPro" id="IPR019775">
    <property type="entry name" value="WD40_repeat_CS"/>
</dbReference>
<name>A0A183JZX9_9TREM</name>
<dbReference type="PROSITE" id="PS00678">
    <property type="entry name" value="WD_REPEATS_1"/>
    <property type="match status" value="1"/>
</dbReference>
<dbReference type="GO" id="GO:0006364">
    <property type="term" value="P:rRNA processing"/>
    <property type="evidence" value="ECO:0007669"/>
    <property type="project" value="UniProtKB-KW"/>
</dbReference>
<feature type="repeat" description="WD" evidence="8">
    <location>
        <begin position="1"/>
        <end position="27"/>
    </location>
</feature>
<evidence type="ECO:0000256" key="2">
    <source>
        <dbReference type="ARBA" id="ARBA00022517"/>
    </source>
</evidence>
<dbReference type="InterPro" id="IPR015943">
    <property type="entry name" value="WD40/YVTN_repeat-like_dom_sf"/>
</dbReference>
<dbReference type="GO" id="GO:2000234">
    <property type="term" value="P:positive regulation of rRNA processing"/>
    <property type="evidence" value="ECO:0007669"/>
    <property type="project" value="TreeGrafter"/>
</dbReference>
<dbReference type="PROSITE" id="PS50082">
    <property type="entry name" value="WD_REPEATS_2"/>
    <property type="match status" value="2"/>
</dbReference>
<protein>
    <submittedName>
        <fullName evidence="11">WD_REPEATS_REGION domain-containing protein</fullName>
    </submittedName>
</protein>
<reference evidence="11" key="1">
    <citation type="submission" date="2016-06" db="UniProtKB">
        <authorList>
            <consortium name="WormBaseParasite"/>
        </authorList>
    </citation>
    <scope>IDENTIFICATION</scope>
</reference>
<keyword evidence="6" id="KW-0804">Transcription</keyword>
<dbReference type="Proteomes" id="UP000279833">
    <property type="component" value="Unassembled WGS sequence"/>
</dbReference>
<dbReference type="InterPro" id="IPR053826">
    <property type="entry name" value="WDR75"/>
</dbReference>
<evidence type="ECO:0000256" key="3">
    <source>
        <dbReference type="ARBA" id="ARBA00022552"/>
    </source>
</evidence>
<dbReference type="GO" id="GO:0032040">
    <property type="term" value="C:small-subunit processome"/>
    <property type="evidence" value="ECO:0007669"/>
    <property type="project" value="InterPro"/>
</dbReference>
<sequence length="766" mass="86278">MTSKVISGGLDGKLIVWDTKTFEKVQDSDFVACIVDSILIVYWINLNVSVRYSVPNNERHSEQKNYTCVAAHPNDCIVATGNGLGEIFIWWNLCAQTDDHLNMLNPVSDEWTGNENCAENDAFDDVKKAIKEHFAEGRLFTYYPVHPSHVKRSLLHWHSVQVTSLCFTSCGTHLLSGGLEGVLVKWDVTDCFGGPQQRRFLPHFGYPVSSVRSHGGLCEDMISVNLENNSFHIMDGAFTIIYSKQGFMQLPKHWFPIPVTLTMPENLMTLQSKLPHRDDELSSTYLLTNGGCGKIQLMNVNDREHCVQTVINYYCLCTEVAFTWFVTYECVKKLADHEQGLPIDDQSRLTWWQCHESEKENENKDLSSSSVDGIHDFVKFTSVDTYSMSHFGCPAVTETLTFFTFTAKDPIYSPWIPASCHLLSYCNQNSSILPPGSLIIPFNVQSNVNQFSTSTSFLVYSGLNLTLLNWNQILLESNPKVAASICLRDNLLSLWPDSKKNNIDKCVIVSYTDNDDDNVTRYLAITVRGHAPRSGSERTSLGALYLLKCTSSSVEMLSVVPDVLATCLTSHPSKPWLAVGLKDGTVTIYEVQLNSNIKLNIIQSLGNLVSQPLCDRTRKSGIKNKHKQSNGTMFVSLCFIPLNNDTMIKSINDDHNHNHPVQLIGLMKTLIGRETGRYDLVYYGTRKQIQKSLMETTGLNIPPKQRSLLQLVDTAAPAKFDNHIRANKRKLNSDIQLENTLKQISEYPIYTAPPPDQLLHQLMRKQ</sequence>
<dbReference type="PANTHER" id="PTHR44215">
    <property type="entry name" value="WD REPEAT-CONTAINING PROTEIN 75"/>
    <property type="match status" value="1"/>
</dbReference>
<evidence type="ECO:0000256" key="5">
    <source>
        <dbReference type="ARBA" id="ARBA00022737"/>
    </source>
</evidence>
<dbReference type="GO" id="GO:0045943">
    <property type="term" value="P:positive regulation of transcription by RNA polymerase I"/>
    <property type="evidence" value="ECO:0007669"/>
    <property type="project" value="InterPro"/>
</dbReference>
<proteinExistence type="predicted"/>
<keyword evidence="2" id="KW-0690">Ribosome biogenesis</keyword>
<keyword evidence="4 8" id="KW-0853">WD repeat</keyword>
<feature type="repeat" description="WD" evidence="8">
    <location>
        <begin position="155"/>
        <end position="188"/>
    </location>
</feature>
<evidence type="ECO:0000256" key="1">
    <source>
        <dbReference type="ARBA" id="ARBA00004604"/>
    </source>
</evidence>
<keyword evidence="10" id="KW-1185">Reference proteome</keyword>
<evidence type="ECO:0000256" key="7">
    <source>
        <dbReference type="ARBA" id="ARBA00023242"/>
    </source>
</evidence>
<dbReference type="InterPro" id="IPR036322">
    <property type="entry name" value="WD40_repeat_dom_sf"/>
</dbReference>
<keyword evidence="7" id="KW-0539">Nucleus</keyword>
<dbReference type="Gene3D" id="2.130.10.10">
    <property type="entry name" value="YVTN repeat-like/Quinoprotein amine dehydrogenase"/>
    <property type="match status" value="2"/>
</dbReference>
<dbReference type="EMBL" id="UZAK01032675">
    <property type="protein sequence ID" value="VDP30001.1"/>
    <property type="molecule type" value="Genomic_DNA"/>
</dbReference>
<dbReference type="STRING" id="6186.A0A183JZX9"/>
<gene>
    <name evidence="9" type="ORF">SCUD_LOCUS8287</name>
</gene>